<sequence length="487" mass="53873">MRSSRDLLHGEQTWCQYFEKQYMSLDAQNGFLPAVAEGKEDGSVTRTRSGSMRMRRSNSSRPRFTDSLVVPFSGKEALQDRFVVDPWRSDEWQTCLHVGTMNGLQISSALWHLGLKPPCRASQRPQALFVAYARQRHLNEECQTWTAKSAKSINLSVVRMAKFSGFQRSGETMTISRFFKGKSKSNSGQRIIKAVRKSQVPFFRLLEQHIGDQRSFDHPHVCRLIDAFEDEEHVYQVFEFLSGPSLLEKILSDTQFSERDAAAATKAILLAIGYLHGLSIAHQNVHLENMRFATHPRKKESGSCYCDQLKLMDLGLSLNRKLIPGILNAASQPATENSATLPLLAPLGIQNSLGSVCLPPECQGVCSSYAQLATAAPCMLRRTDSTQLHRSPSPTLQRKTSEDFGQTSSISSVGQDSSSRRAKELLLLLQAGDVWSAGCILHILLSGQIPVTVVDSDKGGDVVPFCMLPGWIASHDPTSPLRGQPAG</sequence>
<evidence type="ECO:0000313" key="8">
    <source>
        <dbReference type="EMBL" id="CAI3973522.1"/>
    </source>
</evidence>
<reference evidence="8" key="1">
    <citation type="submission" date="2022-10" db="EMBL/GenBank/DDBJ databases">
        <authorList>
            <person name="Chen Y."/>
            <person name="Dougan E. K."/>
            <person name="Chan C."/>
            <person name="Rhodes N."/>
            <person name="Thang M."/>
        </authorList>
    </citation>
    <scope>NUCLEOTIDE SEQUENCE</scope>
</reference>
<feature type="compositionally biased region" description="Polar residues" evidence="6">
    <location>
        <begin position="385"/>
        <end position="407"/>
    </location>
</feature>
<keyword evidence="4 9" id="KW-0418">Kinase</keyword>
<evidence type="ECO:0000256" key="5">
    <source>
        <dbReference type="ARBA" id="ARBA00022840"/>
    </source>
</evidence>
<accession>A0A9P1FGZ6</accession>
<evidence type="ECO:0000256" key="1">
    <source>
        <dbReference type="ARBA" id="ARBA00022527"/>
    </source>
</evidence>
<evidence type="ECO:0000313" key="9">
    <source>
        <dbReference type="EMBL" id="CAL4760834.1"/>
    </source>
</evidence>
<dbReference type="Pfam" id="PF00069">
    <property type="entry name" value="Pkinase"/>
    <property type="match status" value="1"/>
</dbReference>
<reference evidence="9 10" key="2">
    <citation type="submission" date="2024-05" db="EMBL/GenBank/DDBJ databases">
        <authorList>
            <person name="Chen Y."/>
            <person name="Shah S."/>
            <person name="Dougan E. K."/>
            <person name="Thang M."/>
            <person name="Chan C."/>
        </authorList>
    </citation>
    <scope>NUCLEOTIDE SEQUENCE [LARGE SCALE GENOMIC DNA]</scope>
</reference>
<feature type="region of interest" description="Disordered" evidence="6">
    <location>
        <begin position="40"/>
        <end position="60"/>
    </location>
</feature>
<comment type="caution">
    <text evidence="8">The sequence shown here is derived from an EMBL/GenBank/DDBJ whole genome shotgun (WGS) entry which is preliminary data.</text>
</comment>
<dbReference type="InterPro" id="IPR011009">
    <property type="entry name" value="Kinase-like_dom_sf"/>
</dbReference>
<dbReference type="PANTHER" id="PTHR24349">
    <property type="entry name" value="SERINE/THREONINE-PROTEIN KINASE"/>
    <property type="match status" value="1"/>
</dbReference>
<keyword evidence="3" id="KW-0547">Nucleotide-binding</keyword>
<dbReference type="EMBL" id="CAMXCT010000081">
    <property type="protein sequence ID" value="CAI3973522.1"/>
    <property type="molecule type" value="Genomic_DNA"/>
</dbReference>
<evidence type="ECO:0000313" key="10">
    <source>
        <dbReference type="Proteomes" id="UP001152797"/>
    </source>
</evidence>
<dbReference type="SUPFAM" id="SSF56112">
    <property type="entry name" value="Protein kinase-like (PK-like)"/>
    <property type="match status" value="1"/>
</dbReference>
<gene>
    <name evidence="8" type="ORF">C1SCF055_LOCUS2024</name>
</gene>
<proteinExistence type="predicted"/>
<dbReference type="Proteomes" id="UP001152797">
    <property type="component" value="Unassembled WGS sequence"/>
</dbReference>
<feature type="domain" description="Protein kinase" evidence="7">
    <location>
        <begin position="158"/>
        <end position="487"/>
    </location>
</feature>
<dbReference type="AlphaFoldDB" id="A0A9P1FGZ6"/>
<keyword evidence="2" id="KW-0808">Transferase</keyword>
<dbReference type="OrthoDB" id="10676689at2759"/>
<dbReference type="Gene3D" id="3.30.200.20">
    <property type="entry name" value="Phosphorylase Kinase, domain 1"/>
    <property type="match status" value="1"/>
</dbReference>
<keyword evidence="5" id="KW-0067">ATP-binding</keyword>
<organism evidence="8">
    <name type="scientific">Cladocopium goreaui</name>
    <dbReference type="NCBI Taxonomy" id="2562237"/>
    <lineage>
        <taxon>Eukaryota</taxon>
        <taxon>Sar</taxon>
        <taxon>Alveolata</taxon>
        <taxon>Dinophyceae</taxon>
        <taxon>Suessiales</taxon>
        <taxon>Symbiodiniaceae</taxon>
        <taxon>Cladocopium</taxon>
    </lineage>
</organism>
<keyword evidence="10" id="KW-1185">Reference proteome</keyword>
<evidence type="ECO:0000259" key="7">
    <source>
        <dbReference type="PROSITE" id="PS50011"/>
    </source>
</evidence>
<evidence type="ECO:0000256" key="4">
    <source>
        <dbReference type="ARBA" id="ARBA00022777"/>
    </source>
</evidence>
<dbReference type="Gene3D" id="1.10.510.10">
    <property type="entry name" value="Transferase(Phosphotransferase) domain 1"/>
    <property type="match status" value="1"/>
</dbReference>
<dbReference type="InterPro" id="IPR050205">
    <property type="entry name" value="CDPK_Ser/Thr_kinases"/>
</dbReference>
<name>A0A9P1FGZ6_9DINO</name>
<dbReference type="EMBL" id="CAMXCT020000081">
    <property type="protein sequence ID" value="CAL1126897.1"/>
    <property type="molecule type" value="Genomic_DNA"/>
</dbReference>
<keyword evidence="1" id="KW-0723">Serine/threonine-protein kinase</keyword>
<protein>
    <submittedName>
        <fullName evidence="9">Calcium-dependent protein kinase 2 (PfCDPK2)</fullName>
    </submittedName>
</protein>
<dbReference type="InterPro" id="IPR000719">
    <property type="entry name" value="Prot_kinase_dom"/>
</dbReference>
<dbReference type="PROSITE" id="PS50011">
    <property type="entry name" value="PROTEIN_KINASE_DOM"/>
    <property type="match status" value="1"/>
</dbReference>
<dbReference type="GO" id="GO:0004674">
    <property type="term" value="F:protein serine/threonine kinase activity"/>
    <property type="evidence" value="ECO:0007669"/>
    <property type="project" value="UniProtKB-KW"/>
</dbReference>
<dbReference type="EMBL" id="CAMXCT030000081">
    <property type="protein sequence ID" value="CAL4760834.1"/>
    <property type="molecule type" value="Genomic_DNA"/>
</dbReference>
<evidence type="ECO:0000256" key="6">
    <source>
        <dbReference type="SAM" id="MobiDB-lite"/>
    </source>
</evidence>
<feature type="region of interest" description="Disordered" evidence="6">
    <location>
        <begin position="385"/>
        <end position="416"/>
    </location>
</feature>
<dbReference type="SMART" id="SM00220">
    <property type="entry name" value="S_TKc"/>
    <property type="match status" value="1"/>
</dbReference>
<evidence type="ECO:0000256" key="3">
    <source>
        <dbReference type="ARBA" id="ARBA00022741"/>
    </source>
</evidence>
<evidence type="ECO:0000256" key="2">
    <source>
        <dbReference type="ARBA" id="ARBA00022679"/>
    </source>
</evidence>
<dbReference type="GO" id="GO:0005524">
    <property type="term" value="F:ATP binding"/>
    <property type="evidence" value="ECO:0007669"/>
    <property type="project" value="UniProtKB-KW"/>
</dbReference>